<organism evidence="17 18">
    <name type="scientific">Paenibacillus alginolyticus</name>
    <dbReference type="NCBI Taxonomy" id="59839"/>
    <lineage>
        <taxon>Bacteria</taxon>
        <taxon>Bacillati</taxon>
        <taxon>Bacillota</taxon>
        <taxon>Bacilli</taxon>
        <taxon>Bacillales</taxon>
        <taxon>Paenibacillaceae</taxon>
        <taxon>Paenibacillus</taxon>
    </lineage>
</organism>
<dbReference type="Gene3D" id="3.30.565.10">
    <property type="entry name" value="Histidine kinase-like ATPase, C-terminal domain"/>
    <property type="match status" value="1"/>
</dbReference>
<dbReference type="InterPro" id="IPR050482">
    <property type="entry name" value="Sensor_HK_TwoCompSys"/>
</dbReference>
<accession>A0ABT4GM05</accession>
<protein>
    <recommendedName>
        <fullName evidence="2">histidine kinase</fullName>
        <ecNumber evidence="2">2.7.13.3</ecNumber>
    </recommendedName>
</protein>
<dbReference type="InterPro" id="IPR058245">
    <property type="entry name" value="NreC/VraR/RcsB-like_REC"/>
</dbReference>
<keyword evidence="6" id="KW-0418">Kinase</keyword>
<evidence type="ECO:0000259" key="16">
    <source>
        <dbReference type="PROSITE" id="PS50110"/>
    </source>
</evidence>
<dbReference type="PANTHER" id="PTHR24421:SF10">
    <property type="entry name" value="NITRATE_NITRITE SENSOR PROTEIN NARQ"/>
    <property type="match status" value="1"/>
</dbReference>
<dbReference type="InterPro" id="IPR036890">
    <property type="entry name" value="HATPase_C_sf"/>
</dbReference>
<dbReference type="SMART" id="SM00387">
    <property type="entry name" value="HATPase_c"/>
    <property type="match status" value="1"/>
</dbReference>
<evidence type="ECO:0000313" key="18">
    <source>
        <dbReference type="Proteomes" id="UP001527099"/>
    </source>
</evidence>
<dbReference type="Pfam" id="PF07730">
    <property type="entry name" value="HisKA_3"/>
    <property type="match status" value="1"/>
</dbReference>
<dbReference type="SUPFAM" id="SSF52172">
    <property type="entry name" value="CheY-like"/>
    <property type="match status" value="1"/>
</dbReference>
<dbReference type="EMBL" id="JAMDMX010000131">
    <property type="protein sequence ID" value="MCY9697230.1"/>
    <property type="molecule type" value="Genomic_DNA"/>
</dbReference>
<dbReference type="InterPro" id="IPR025278">
    <property type="entry name" value="DUF4077"/>
</dbReference>
<keyword evidence="7" id="KW-0067">ATP-binding</keyword>
<dbReference type="InterPro" id="IPR001789">
    <property type="entry name" value="Sig_transdc_resp-reg_receiver"/>
</dbReference>
<reference evidence="17 18" key="1">
    <citation type="submission" date="2022-05" db="EMBL/GenBank/DDBJ databases">
        <title>Genome Sequencing of Bee-Associated Microbes.</title>
        <authorList>
            <person name="Dunlap C."/>
        </authorList>
    </citation>
    <scope>NUCLEOTIDE SEQUENCE [LARGE SCALE GENOMIC DNA]</scope>
    <source>
        <strain evidence="17 18">NRRL B-14421</strain>
    </source>
</reference>
<dbReference type="InterPro" id="IPR003594">
    <property type="entry name" value="HATPase_dom"/>
</dbReference>
<evidence type="ECO:0000256" key="6">
    <source>
        <dbReference type="ARBA" id="ARBA00022777"/>
    </source>
</evidence>
<dbReference type="SUPFAM" id="SSF55874">
    <property type="entry name" value="ATPase domain of HSP90 chaperone/DNA topoisomerase II/histidine kinase"/>
    <property type="match status" value="1"/>
</dbReference>
<evidence type="ECO:0000256" key="13">
    <source>
        <dbReference type="SAM" id="Phobius"/>
    </source>
</evidence>
<dbReference type="PROSITE" id="PS50110">
    <property type="entry name" value="RESPONSE_REGULATORY"/>
    <property type="match status" value="1"/>
</dbReference>
<evidence type="ECO:0000259" key="15">
    <source>
        <dbReference type="PROSITE" id="PS50109"/>
    </source>
</evidence>
<dbReference type="SMART" id="SM00448">
    <property type="entry name" value="REC"/>
    <property type="match status" value="1"/>
</dbReference>
<dbReference type="PRINTS" id="PR00038">
    <property type="entry name" value="HTHLUXR"/>
</dbReference>
<evidence type="ECO:0000256" key="4">
    <source>
        <dbReference type="ARBA" id="ARBA00022679"/>
    </source>
</evidence>
<feature type="transmembrane region" description="Helical" evidence="13">
    <location>
        <begin position="22"/>
        <end position="45"/>
    </location>
</feature>
<keyword evidence="9" id="KW-0805">Transcription regulation</keyword>
<keyword evidence="13" id="KW-0472">Membrane</keyword>
<dbReference type="EC" id="2.7.13.3" evidence="2"/>
<dbReference type="InterPro" id="IPR011712">
    <property type="entry name" value="Sig_transdc_His_kin_sub3_dim/P"/>
</dbReference>
<sequence>MVSWLKETCFTNLELDVQKNRLLFFLLCGPIFIMAELNIATHYSLFNPINGQFLLIILVFFGIMLSLLFVPSIEKNYKYVFMTGMLLFSMYQLWAFNDNSLIFQIMYINLALALVYLNGLLIIYTGMSTAIFTALGFIFKKDLFFPQMDGATVNGSIVIVLQTTIVLWGVTQIGNRFHQFIDHNKQMSKLLRDNENQMLLIHEQNRALTEYSKQVEQLTIVEERNRISRELHDTIGHTLTSMIAGLELTKREMDLYLQGTEKQTERLDKLLDFARRGLEDIRDHVHNADNFGLQESLIDRISQLGSELSINTGIEVEYHTEGVVYPLSQAQHHALLRCVQEALTNAVRHARANRIQIELRYLADKIHLEVKDNGVGATKEKLQQGFGIQTMKERISAALGTVEITSDFGGGVRVKCEIPVKKRGNTTNIRLLLAEDQELIAESFRILLDMELDLQVIGVAGNGLALIEMCEIEAPNVILMDIHMPEMNGIKATSIIKQRWPDVKVIILTTFQDTDNAADAISLGAEGYLLKSVQPKHLAEAVRIVNSGGSLISMETAKLLVDTRQEHTPTLQDAREEPEENIPVYGLTEKEMEIVRFLSDGLKYKEIALEMHFSESTIKNYVSIIYSKLNVENRTQAVNKLHNLL</sequence>
<dbReference type="Gene3D" id="1.20.5.1930">
    <property type="match status" value="1"/>
</dbReference>
<keyword evidence="5" id="KW-0547">Nucleotide-binding</keyword>
<evidence type="ECO:0000313" key="17">
    <source>
        <dbReference type="EMBL" id="MCY9697230.1"/>
    </source>
</evidence>
<dbReference type="RefSeq" id="WP_051254053.1">
    <property type="nucleotide sequence ID" value="NZ_JAMDMW010000226.1"/>
</dbReference>
<feature type="modified residue" description="4-aspartylphosphate" evidence="12">
    <location>
        <position position="481"/>
    </location>
</feature>
<evidence type="ECO:0000256" key="10">
    <source>
        <dbReference type="ARBA" id="ARBA00023125"/>
    </source>
</evidence>
<evidence type="ECO:0000256" key="7">
    <source>
        <dbReference type="ARBA" id="ARBA00022840"/>
    </source>
</evidence>
<evidence type="ECO:0000256" key="3">
    <source>
        <dbReference type="ARBA" id="ARBA00022553"/>
    </source>
</evidence>
<evidence type="ECO:0000256" key="8">
    <source>
        <dbReference type="ARBA" id="ARBA00023012"/>
    </source>
</evidence>
<dbReference type="CDD" id="cd17535">
    <property type="entry name" value="REC_NarL-like"/>
    <property type="match status" value="1"/>
</dbReference>
<evidence type="ECO:0000256" key="11">
    <source>
        <dbReference type="ARBA" id="ARBA00023163"/>
    </source>
</evidence>
<dbReference type="PROSITE" id="PS50043">
    <property type="entry name" value="HTH_LUXR_2"/>
    <property type="match status" value="1"/>
</dbReference>
<dbReference type="Gene3D" id="3.40.50.2300">
    <property type="match status" value="1"/>
</dbReference>
<evidence type="ECO:0000256" key="9">
    <source>
        <dbReference type="ARBA" id="ARBA00023015"/>
    </source>
</evidence>
<dbReference type="InterPro" id="IPR005467">
    <property type="entry name" value="His_kinase_dom"/>
</dbReference>
<proteinExistence type="predicted"/>
<dbReference type="Pfam" id="PF00196">
    <property type="entry name" value="GerE"/>
    <property type="match status" value="1"/>
</dbReference>
<evidence type="ECO:0000256" key="2">
    <source>
        <dbReference type="ARBA" id="ARBA00012438"/>
    </source>
</evidence>
<dbReference type="Pfam" id="PF02518">
    <property type="entry name" value="HATPase_c"/>
    <property type="match status" value="1"/>
</dbReference>
<keyword evidence="13" id="KW-1133">Transmembrane helix</keyword>
<keyword evidence="11" id="KW-0804">Transcription</keyword>
<evidence type="ECO:0000259" key="14">
    <source>
        <dbReference type="PROSITE" id="PS50043"/>
    </source>
</evidence>
<dbReference type="CDD" id="cd16917">
    <property type="entry name" value="HATPase_UhpB-NarQ-NarX-like"/>
    <property type="match status" value="1"/>
</dbReference>
<keyword evidence="3 12" id="KW-0597">Phosphoprotein</keyword>
<feature type="domain" description="Histidine kinase" evidence="15">
    <location>
        <begin position="234"/>
        <end position="422"/>
    </location>
</feature>
<keyword evidence="10" id="KW-0238">DNA-binding</keyword>
<dbReference type="SUPFAM" id="SSF46894">
    <property type="entry name" value="C-terminal effector domain of the bipartite response regulators"/>
    <property type="match status" value="1"/>
</dbReference>
<keyword evidence="18" id="KW-1185">Reference proteome</keyword>
<dbReference type="Pfam" id="PF13295">
    <property type="entry name" value="DUF4077"/>
    <property type="match status" value="1"/>
</dbReference>
<feature type="domain" description="HTH luxR-type" evidence="14">
    <location>
        <begin position="580"/>
        <end position="645"/>
    </location>
</feature>
<dbReference type="PANTHER" id="PTHR24421">
    <property type="entry name" value="NITRATE/NITRITE SENSOR PROTEIN NARX-RELATED"/>
    <property type="match status" value="1"/>
</dbReference>
<dbReference type="Proteomes" id="UP001527099">
    <property type="component" value="Unassembled WGS sequence"/>
</dbReference>
<feature type="transmembrane region" description="Helical" evidence="13">
    <location>
        <begin position="51"/>
        <end position="70"/>
    </location>
</feature>
<feature type="transmembrane region" description="Helical" evidence="13">
    <location>
        <begin position="106"/>
        <end position="139"/>
    </location>
</feature>
<evidence type="ECO:0000256" key="5">
    <source>
        <dbReference type="ARBA" id="ARBA00022741"/>
    </source>
</evidence>
<dbReference type="PROSITE" id="PS50109">
    <property type="entry name" value="HIS_KIN"/>
    <property type="match status" value="1"/>
</dbReference>
<feature type="transmembrane region" description="Helical" evidence="13">
    <location>
        <begin position="77"/>
        <end position="94"/>
    </location>
</feature>
<keyword evidence="4" id="KW-0808">Transferase</keyword>
<name>A0ABT4GM05_9BACL</name>
<comment type="caution">
    <text evidence="17">The sequence shown here is derived from an EMBL/GenBank/DDBJ whole genome shotgun (WGS) entry which is preliminary data.</text>
</comment>
<dbReference type="Pfam" id="PF00072">
    <property type="entry name" value="Response_reg"/>
    <property type="match status" value="1"/>
</dbReference>
<keyword evidence="8" id="KW-0902">Two-component regulatory system</keyword>
<feature type="transmembrane region" description="Helical" evidence="13">
    <location>
        <begin position="151"/>
        <end position="170"/>
    </location>
</feature>
<dbReference type="CDD" id="cd06170">
    <property type="entry name" value="LuxR_C_like"/>
    <property type="match status" value="1"/>
</dbReference>
<comment type="catalytic activity">
    <reaction evidence="1">
        <text>ATP + protein L-histidine = ADP + protein N-phospho-L-histidine.</text>
        <dbReference type="EC" id="2.7.13.3"/>
    </reaction>
</comment>
<dbReference type="InterPro" id="IPR011006">
    <property type="entry name" value="CheY-like_superfamily"/>
</dbReference>
<feature type="domain" description="Response regulatory" evidence="16">
    <location>
        <begin position="430"/>
        <end position="546"/>
    </location>
</feature>
<evidence type="ECO:0000256" key="12">
    <source>
        <dbReference type="PROSITE-ProRule" id="PRU00169"/>
    </source>
</evidence>
<dbReference type="InterPro" id="IPR000792">
    <property type="entry name" value="Tscrpt_reg_LuxR_C"/>
</dbReference>
<dbReference type="InterPro" id="IPR016032">
    <property type="entry name" value="Sig_transdc_resp-reg_C-effctor"/>
</dbReference>
<keyword evidence="13" id="KW-0812">Transmembrane</keyword>
<evidence type="ECO:0000256" key="1">
    <source>
        <dbReference type="ARBA" id="ARBA00000085"/>
    </source>
</evidence>
<dbReference type="SMART" id="SM00421">
    <property type="entry name" value="HTH_LUXR"/>
    <property type="match status" value="1"/>
</dbReference>
<gene>
    <name evidence="17" type="ORF">M5X19_30870</name>
</gene>